<accession>A0AAD5RTS6</accession>
<dbReference type="InterPro" id="IPR052263">
    <property type="entry name" value="GPI_Anchor_Biosynth"/>
</dbReference>
<dbReference type="GO" id="GO:0005783">
    <property type="term" value="C:endoplasmic reticulum"/>
    <property type="evidence" value="ECO:0007669"/>
    <property type="project" value="TreeGrafter"/>
</dbReference>
<feature type="compositionally biased region" description="Low complexity" evidence="5">
    <location>
        <begin position="59"/>
        <end position="82"/>
    </location>
</feature>
<feature type="compositionally biased region" description="Low complexity" evidence="5">
    <location>
        <begin position="119"/>
        <end position="136"/>
    </location>
</feature>
<evidence type="ECO:0000313" key="9">
    <source>
        <dbReference type="Proteomes" id="UP001201980"/>
    </source>
</evidence>
<evidence type="ECO:0000313" key="8">
    <source>
        <dbReference type="EMBL" id="KAJ2903443.1"/>
    </source>
</evidence>
<reference evidence="8" key="1">
    <citation type="submission" date="2022-07" db="EMBL/GenBank/DDBJ databases">
        <title>Draft genome sequence of Zalerion maritima ATCC 34329, a (micro)plastics degrading marine fungus.</title>
        <authorList>
            <person name="Paco A."/>
            <person name="Goncalves M.F.M."/>
            <person name="Rocha-Santos T.A.P."/>
            <person name="Alves A."/>
        </authorList>
    </citation>
    <scope>NUCLEOTIDE SEQUENCE</scope>
    <source>
        <strain evidence="8">ATCC 34329</strain>
    </source>
</reference>
<evidence type="ECO:0000256" key="4">
    <source>
        <dbReference type="ARBA" id="ARBA00023136"/>
    </source>
</evidence>
<organism evidence="8 9">
    <name type="scientific">Zalerion maritima</name>
    <dbReference type="NCBI Taxonomy" id="339359"/>
    <lineage>
        <taxon>Eukaryota</taxon>
        <taxon>Fungi</taxon>
        <taxon>Dikarya</taxon>
        <taxon>Ascomycota</taxon>
        <taxon>Pezizomycotina</taxon>
        <taxon>Sordariomycetes</taxon>
        <taxon>Lulworthiomycetidae</taxon>
        <taxon>Lulworthiales</taxon>
        <taxon>Lulworthiaceae</taxon>
        <taxon>Zalerion</taxon>
    </lineage>
</organism>
<proteinExistence type="predicted"/>
<feature type="domain" description="PIG-P" evidence="7">
    <location>
        <begin position="211"/>
        <end position="408"/>
    </location>
</feature>
<dbReference type="GO" id="GO:0006506">
    <property type="term" value="P:GPI anchor biosynthetic process"/>
    <property type="evidence" value="ECO:0007669"/>
    <property type="project" value="TreeGrafter"/>
</dbReference>
<dbReference type="AlphaFoldDB" id="A0AAD5RTS6"/>
<name>A0AAD5RTS6_9PEZI</name>
<feature type="compositionally biased region" description="Low complexity" evidence="5">
    <location>
        <begin position="16"/>
        <end position="36"/>
    </location>
</feature>
<comment type="subcellular location">
    <subcellularLocation>
        <location evidence="1">Membrane</location>
        <topology evidence="1">Multi-pass membrane protein</topology>
    </subcellularLocation>
</comment>
<sequence length="425" mass="43705">MSSQPKDPDPFPDLAPPDGTTILSDDDGSSSGYTDASESDFDGPLDDDDDDDDEDIGDLDGLAGNDGNNINNTTSSSSPRIKYLSTLGSSSTLLPPSSSTTHLASFAGSNPSFPGSFNSLASLAPSTNANNTNSTSSPPPHSHSHSHSHTHSQNEALLPPFYNRPPTPVPPSPSFTNLILPTTSSTAPTTPYASDEDVAAPISPTSPKVPTYEYYGFVLHLFSSFAFLIYLLWSFLPSPFLHTMGIYYYPNRWWSLAIPSFVVMGVVYVYVALARFNVEVLTMPLESVETIVDSSAGVAVVDARGRLVRGKGEGGRPRRPGTSHGTGGAAGAAVGAAGSAVFAHGHGHGHGGGGGGGGGSGGGGGGGAGYDGGGMRMQGGGDTGLEAWCVGTDAVLDIPLAGVCEMLYANRDWSVRAGENGRCAS</sequence>
<evidence type="ECO:0000256" key="6">
    <source>
        <dbReference type="SAM" id="Phobius"/>
    </source>
</evidence>
<dbReference type="InterPro" id="IPR013717">
    <property type="entry name" value="PIG-P"/>
</dbReference>
<evidence type="ECO:0000256" key="1">
    <source>
        <dbReference type="ARBA" id="ARBA00004141"/>
    </source>
</evidence>
<dbReference type="Pfam" id="PF08510">
    <property type="entry name" value="PIG-P"/>
    <property type="match status" value="1"/>
</dbReference>
<keyword evidence="3 6" id="KW-1133">Transmembrane helix</keyword>
<feature type="region of interest" description="Disordered" evidence="5">
    <location>
        <begin position="118"/>
        <end position="163"/>
    </location>
</feature>
<dbReference type="PANTHER" id="PTHR46346:SF1">
    <property type="entry name" value="PHOSPHATIDYLINOSITOL N-ACETYLGLUCOSAMINYLTRANSFERASE SUBUNIT P"/>
    <property type="match status" value="1"/>
</dbReference>
<gene>
    <name evidence="8" type="ORF">MKZ38_009928</name>
</gene>
<dbReference type="Proteomes" id="UP001201980">
    <property type="component" value="Unassembled WGS sequence"/>
</dbReference>
<protein>
    <recommendedName>
        <fullName evidence="7">PIG-P domain-containing protein</fullName>
    </recommendedName>
</protein>
<feature type="compositionally biased region" description="Acidic residues" evidence="5">
    <location>
        <begin position="37"/>
        <end position="58"/>
    </location>
</feature>
<evidence type="ECO:0000256" key="2">
    <source>
        <dbReference type="ARBA" id="ARBA00022692"/>
    </source>
</evidence>
<feature type="transmembrane region" description="Helical" evidence="6">
    <location>
        <begin position="253"/>
        <end position="273"/>
    </location>
</feature>
<dbReference type="GO" id="GO:0016020">
    <property type="term" value="C:membrane"/>
    <property type="evidence" value="ECO:0007669"/>
    <property type="project" value="UniProtKB-SubCell"/>
</dbReference>
<evidence type="ECO:0000259" key="7">
    <source>
        <dbReference type="Pfam" id="PF08510"/>
    </source>
</evidence>
<keyword evidence="9" id="KW-1185">Reference proteome</keyword>
<feature type="region of interest" description="Disordered" evidence="5">
    <location>
        <begin position="1"/>
        <end position="82"/>
    </location>
</feature>
<evidence type="ECO:0000256" key="5">
    <source>
        <dbReference type="SAM" id="MobiDB-lite"/>
    </source>
</evidence>
<keyword evidence="2 6" id="KW-0812">Transmembrane</keyword>
<comment type="caution">
    <text evidence="8">The sequence shown here is derived from an EMBL/GenBank/DDBJ whole genome shotgun (WGS) entry which is preliminary data.</text>
</comment>
<dbReference type="EMBL" id="JAKWBI020000081">
    <property type="protein sequence ID" value="KAJ2903443.1"/>
    <property type="molecule type" value="Genomic_DNA"/>
</dbReference>
<keyword evidence="4 6" id="KW-0472">Membrane</keyword>
<feature type="transmembrane region" description="Helical" evidence="6">
    <location>
        <begin position="214"/>
        <end position="233"/>
    </location>
</feature>
<evidence type="ECO:0000256" key="3">
    <source>
        <dbReference type="ARBA" id="ARBA00022989"/>
    </source>
</evidence>
<dbReference type="PANTHER" id="PTHR46346">
    <property type="entry name" value="PHOSPHATIDYLINOSITOL N-ACETYLGLUCOSAMINYLTRANSFERASE SUBUNIT P"/>
    <property type="match status" value="1"/>
</dbReference>
<feature type="region of interest" description="Disordered" evidence="5">
    <location>
        <begin position="309"/>
        <end position="332"/>
    </location>
</feature>